<gene>
    <name evidence="1" type="ORF">S03H2_58041</name>
</gene>
<organism evidence="1">
    <name type="scientific">marine sediment metagenome</name>
    <dbReference type="NCBI Taxonomy" id="412755"/>
    <lineage>
        <taxon>unclassified sequences</taxon>
        <taxon>metagenomes</taxon>
        <taxon>ecological metagenomes</taxon>
    </lineage>
</organism>
<dbReference type="EMBL" id="BARU01037223">
    <property type="protein sequence ID" value="GAH85870.1"/>
    <property type="molecule type" value="Genomic_DNA"/>
</dbReference>
<reference evidence="1" key="1">
    <citation type="journal article" date="2014" name="Front. Microbiol.">
        <title>High frequency of phylogenetically diverse reductive dehalogenase-homologous genes in deep subseafloor sedimentary metagenomes.</title>
        <authorList>
            <person name="Kawai M."/>
            <person name="Futagami T."/>
            <person name="Toyoda A."/>
            <person name="Takaki Y."/>
            <person name="Nishi S."/>
            <person name="Hori S."/>
            <person name="Arai W."/>
            <person name="Tsubouchi T."/>
            <person name="Morono Y."/>
            <person name="Uchiyama I."/>
            <person name="Ito T."/>
            <person name="Fujiyama A."/>
            <person name="Inagaki F."/>
            <person name="Takami H."/>
        </authorList>
    </citation>
    <scope>NUCLEOTIDE SEQUENCE</scope>
    <source>
        <strain evidence="1">Expedition CK06-06</strain>
    </source>
</reference>
<dbReference type="AlphaFoldDB" id="X1JWU6"/>
<evidence type="ECO:0000313" key="1">
    <source>
        <dbReference type="EMBL" id="GAH85870.1"/>
    </source>
</evidence>
<protein>
    <submittedName>
        <fullName evidence="1">Uncharacterized protein</fullName>
    </submittedName>
</protein>
<name>X1JWU6_9ZZZZ</name>
<sequence>MRIIITAGEAQDKGIWEKLCDLKEIDIYAIAEGTMDSDKEVILTEEEAHKLGLKW</sequence>
<comment type="caution">
    <text evidence="1">The sequence shown here is derived from an EMBL/GenBank/DDBJ whole genome shotgun (WGS) entry which is preliminary data.</text>
</comment>
<proteinExistence type="predicted"/>
<accession>X1JWU6</accession>